<dbReference type="InterPro" id="IPR051871">
    <property type="entry name" value="GMC_Oxidoreductase-Related"/>
</dbReference>
<dbReference type="GO" id="GO:0050660">
    <property type="term" value="F:flavin adenine dinucleotide binding"/>
    <property type="evidence" value="ECO:0007669"/>
    <property type="project" value="InterPro"/>
</dbReference>
<dbReference type="PROSITE" id="PS00624">
    <property type="entry name" value="GMC_OXRED_2"/>
    <property type="match status" value="1"/>
</dbReference>
<feature type="domain" description="Glucose-methanol-choline oxidoreductase N-terminal" evidence="8">
    <location>
        <begin position="320"/>
        <end position="334"/>
    </location>
</feature>
<proteinExistence type="inferred from homology"/>
<dbReference type="Gene3D" id="3.30.410.40">
    <property type="match status" value="1"/>
</dbReference>
<dbReference type="eggNOG" id="KOG1238">
    <property type="taxonomic scope" value="Eukaryota"/>
</dbReference>
<accession>R0IC53</accession>
<protein>
    <recommendedName>
        <fullName evidence="8">Glucose-methanol-choline oxidoreductase N-terminal domain-containing protein</fullName>
    </recommendedName>
</protein>
<comment type="cofactor">
    <cofactor evidence="1 6">
        <name>FAD</name>
        <dbReference type="ChEBI" id="CHEBI:57692"/>
    </cofactor>
</comment>
<evidence type="ECO:0000256" key="5">
    <source>
        <dbReference type="ARBA" id="ARBA00022827"/>
    </source>
</evidence>
<dbReference type="OrthoDB" id="269227at2759"/>
<keyword evidence="3" id="KW-0285">Flavoprotein</keyword>
<keyword evidence="10" id="KW-1185">Reference proteome</keyword>
<feature type="binding site" evidence="6">
    <location>
        <position position="524"/>
    </location>
    <ligand>
        <name>FAD</name>
        <dbReference type="ChEBI" id="CHEBI:57692"/>
    </ligand>
</feature>
<evidence type="ECO:0000256" key="6">
    <source>
        <dbReference type="PIRSR" id="PIRSR000137-2"/>
    </source>
</evidence>
<dbReference type="PANTHER" id="PTHR45968">
    <property type="entry name" value="OSJNBA0019K04.7 PROTEIN"/>
    <property type="match status" value="1"/>
</dbReference>
<evidence type="ECO:0000256" key="4">
    <source>
        <dbReference type="ARBA" id="ARBA00022729"/>
    </source>
</evidence>
<evidence type="ECO:0000256" key="3">
    <source>
        <dbReference type="ARBA" id="ARBA00022630"/>
    </source>
</evidence>
<keyword evidence="5 6" id="KW-0274">FAD</keyword>
<evidence type="ECO:0000313" key="10">
    <source>
        <dbReference type="Proteomes" id="UP000029121"/>
    </source>
</evidence>
<evidence type="ECO:0000256" key="1">
    <source>
        <dbReference type="ARBA" id="ARBA00001974"/>
    </source>
</evidence>
<dbReference type="Pfam" id="PF05199">
    <property type="entry name" value="GMC_oxred_C"/>
    <property type="match status" value="1"/>
</dbReference>
<dbReference type="InterPro" id="IPR007867">
    <property type="entry name" value="GMC_OxRtase_C"/>
</dbReference>
<feature type="binding site" evidence="6">
    <location>
        <position position="494"/>
    </location>
    <ligand>
        <name>substrate</name>
    </ligand>
</feature>
<gene>
    <name evidence="9" type="ORF">CARUB_v10008703mg</name>
</gene>
<keyword evidence="7" id="KW-1015">Disulfide bond</keyword>
<dbReference type="InterPro" id="IPR036188">
    <property type="entry name" value="FAD/NAD-bd_sf"/>
</dbReference>
<dbReference type="PANTHER" id="PTHR45968:SF19">
    <property type="entry name" value="GLUCOSE-METHANOL-CHOLINE (GMC) OXIDOREDUCTASE FAMILY PROTEIN"/>
    <property type="match status" value="1"/>
</dbReference>
<reference evidence="10" key="1">
    <citation type="journal article" date="2013" name="Nat. Genet.">
        <title>The Capsella rubella genome and the genomic consequences of rapid mating system evolution.</title>
        <authorList>
            <person name="Slotte T."/>
            <person name="Hazzouri K.M."/>
            <person name="Agren J.A."/>
            <person name="Koenig D."/>
            <person name="Maumus F."/>
            <person name="Guo Y.L."/>
            <person name="Steige K."/>
            <person name="Platts A.E."/>
            <person name="Escobar J.S."/>
            <person name="Newman L.K."/>
            <person name="Wang W."/>
            <person name="Mandakova T."/>
            <person name="Vello E."/>
            <person name="Smith L.M."/>
            <person name="Henz S.R."/>
            <person name="Steffen J."/>
            <person name="Takuno S."/>
            <person name="Brandvain Y."/>
            <person name="Coop G."/>
            <person name="Andolfatto P."/>
            <person name="Hu T.T."/>
            <person name="Blanchette M."/>
            <person name="Clark R.M."/>
            <person name="Quesneville H."/>
            <person name="Nordborg M."/>
            <person name="Gaut B.S."/>
            <person name="Lysak M.A."/>
            <person name="Jenkins J."/>
            <person name="Grimwood J."/>
            <person name="Chapman J."/>
            <person name="Prochnik S."/>
            <person name="Shu S."/>
            <person name="Rokhsar D."/>
            <person name="Schmutz J."/>
            <person name="Weigel D."/>
            <person name="Wright S.I."/>
        </authorList>
    </citation>
    <scope>NUCLEOTIDE SEQUENCE [LARGE SCALE GENOMIC DNA]</scope>
    <source>
        <strain evidence="10">cv. Monte Gargano</strain>
    </source>
</reference>
<feature type="binding site" evidence="6">
    <location>
        <position position="163"/>
    </location>
    <ligand>
        <name>FAD</name>
        <dbReference type="ChEBI" id="CHEBI:57692"/>
    </ligand>
</feature>
<dbReference type="PIRSF" id="PIRSF000137">
    <property type="entry name" value="Alcohol_oxidase"/>
    <property type="match status" value="1"/>
</dbReference>
<dbReference type="InterPro" id="IPR012132">
    <property type="entry name" value="GMC_OxRdtase"/>
</dbReference>
<organism evidence="9 10">
    <name type="scientific">Capsella rubella</name>
    <dbReference type="NCBI Taxonomy" id="81985"/>
    <lineage>
        <taxon>Eukaryota</taxon>
        <taxon>Viridiplantae</taxon>
        <taxon>Streptophyta</taxon>
        <taxon>Embryophyta</taxon>
        <taxon>Tracheophyta</taxon>
        <taxon>Spermatophyta</taxon>
        <taxon>Magnoliopsida</taxon>
        <taxon>eudicotyledons</taxon>
        <taxon>Gunneridae</taxon>
        <taxon>Pentapetalae</taxon>
        <taxon>rosids</taxon>
        <taxon>malvids</taxon>
        <taxon>Brassicales</taxon>
        <taxon>Brassicaceae</taxon>
        <taxon>Camelineae</taxon>
        <taxon>Capsella</taxon>
    </lineage>
</organism>
<dbReference type="Proteomes" id="UP000029121">
    <property type="component" value="Unassembled WGS sequence"/>
</dbReference>
<name>R0IC53_9BRAS</name>
<dbReference type="InterPro" id="IPR000172">
    <property type="entry name" value="GMC_OxRdtase_N"/>
</dbReference>
<dbReference type="EMBL" id="KB870805">
    <property type="protein sequence ID" value="EOA40014.1"/>
    <property type="molecule type" value="Genomic_DNA"/>
</dbReference>
<dbReference type="KEGG" id="crb:17900134"/>
<keyword evidence="4" id="KW-0732">Signal</keyword>
<dbReference type="SUPFAM" id="SSF51905">
    <property type="entry name" value="FAD/NAD(P)-binding domain"/>
    <property type="match status" value="1"/>
</dbReference>
<comment type="similarity">
    <text evidence="2">Belongs to the GMC oxidoreductase family.</text>
</comment>
<dbReference type="AlphaFoldDB" id="R0IC53"/>
<feature type="disulfide bond" evidence="7">
    <location>
        <begin position="448"/>
        <end position="487"/>
    </location>
</feature>
<evidence type="ECO:0000259" key="8">
    <source>
        <dbReference type="PROSITE" id="PS00624"/>
    </source>
</evidence>
<evidence type="ECO:0000313" key="9">
    <source>
        <dbReference type="EMBL" id="EOA40014.1"/>
    </source>
</evidence>
<dbReference type="Pfam" id="PF00732">
    <property type="entry name" value="GMC_oxred_N"/>
    <property type="match status" value="1"/>
</dbReference>
<evidence type="ECO:0000256" key="2">
    <source>
        <dbReference type="ARBA" id="ARBA00010790"/>
    </source>
</evidence>
<dbReference type="SUPFAM" id="SSF54373">
    <property type="entry name" value="FAD-linked reductases, C-terminal domain"/>
    <property type="match status" value="1"/>
</dbReference>
<evidence type="ECO:0000256" key="7">
    <source>
        <dbReference type="PIRSR" id="PIRSR000137-3"/>
    </source>
</evidence>
<feature type="binding site" evidence="6">
    <location>
        <position position="276"/>
    </location>
    <ligand>
        <name>FAD</name>
        <dbReference type="ChEBI" id="CHEBI:57692"/>
    </ligand>
</feature>
<dbReference type="Gene3D" id="3.50.50.60">
    <property type="entry name" value="FAD/NAD(P)-binding domain"/>
    <property type="match status" value="1"/>
</dbReference>
<dbReference type="STRING" id="81985.R0IC53"/>
<dbReference type="GO" id="GO:0016614">
    <property type="term" value="F:oxidoreductase activity, acting on CH-OH group of donors"/>
    <property type="evidence" value="ECO:0007669"/>
    <property type="project" value="InterPro"/>
</dbReference>
<sequence>MYLFVDHLIGSLCLLHESSSLRLANSSTYKPSITLFFRQNFVSEYKQLRLDMSRLVFLFIISMLINLSQGVQMPYMTTDPKEVAGKSFDYIVVGGGTAGCSLAATLSEKYSVLVIERGGSPFGDPFVEERKYFGYPLLNTDEYSSVAQSFTSLDGIENYRGRVLGGSSAINGGFYSRASDEFVKKAGWDKDLVQDSYKWVESKVVFMPELTQWQSVVQFGFLEAGFYPYNGYSLDHTLGTKIGGSIYDQCGKRHTSADLLGFGKPNCTTVLLNATVKSIIFDGNKTRAVGVRFMKSDGSSSKTYKAHVEKHRGEVILTAGALGSPQILLLSGIGPENHLKDLDIPVVVDLKQVGRKMSDNPAISLLVDRFSQNRTLEPPQVAAIAEGFKFILESEVLPTNITTTRISIAAKIAFPKSKGRLKLNSTDPRENPSVKFNYLENKEDLDACQEMVLHLQHVARSETVTFFLGTQAQDKLVAGDEELKSFCKQNVGTYYHYHGGCVVGSVVDEDYKVEGVKRLRVVDGSTFEESPGTNPMATVLMLGRYQGIKILKEREAKEEERFLSPQGSPQPQP</sequence>